<proteinExistence type="predicted"/>
<evidence type="ECO:0000313" key="1">
    <source>
        <dbReference type="EMBL" id="BBA93016.1"/>
    </source>
</evidence>
<evidence type="ECO:0000313" key="2">
    <source>
        <dbReference type="Proteomes" id="UP000269331"/>
    </source>
</evidence>
<reference evidence="1 2" key="1">
    <citation type="journal article" date="2018" name="Genome Biol. Evol.">
        <title>Complete Genome Sequence of Streptococcus ruminantium sp. nov. GUT-187T (=DSM 104980T =JCM 31869T), the Type Strain of S. ruminantium, and Comparison with Genome Sequences of Streptococcus suis Strains.</title>
        <authorList>
            <person name="Tohya M."/>
            <person name="Sekizaki T."/>
            <person name="Miyoshi-Akiyama T."/>
        </authorList>
    </citation>
    <scope>NUCLEOTIDE SEQUENCE [LARGE SCALE GENOMIC DNA]</scope>
    <source>
        <strain evidence="1 2">GUT187T</strain>
    </source>
</reference>
<dbReference type="AlphaFoldDB" id="A0A2Z5TP48"/>
<name>A0A2Z5TP48_9STRE</name>
<protein>
    <submittedName>
        <fullName evidence="1">PolC-type DNA polymerase III</fullName>
    </submittedName>
</protein>
<dbReference type="Proteomes" id="UP000269331">
    <property type="component" value="Chromosome"/>
</dbReference>
<accession>A0A2Z5TP48</accession>
<gene>
    <name evidence="1" type="ORF">SR187_7060</name>
</gene>
<dbReference type="KEGG" id="srq:SR187_7060"/>
<dbReference type="EMBL" id="AP018400">
    <property type="protein sequence ID" value="BBA93016.1"/>
    <property type="molecule type" value="Genomic_DNA"/>
</dbReference>
<sequence length="47" mass="5332">MHTKKTSIHFLEDKTKPAQFPLETRQVLIYFQNSSLFPATSLIAPVG</sequence>
<organism evidence="1 2">
    <name type="scientific">Streptococcus ruminantium</name>
    <dbReference type="NCBI Taxonomy" id="1917441"/>
    <lineage>
        <taxon>Bacteria</taxon>
        <taxon>Bacillati</taxon>
        <taxon>Bacillota</taxon>
        <taxon>Bacilli</taxon>
        <taxon>Lactobacillales</taxon>
        <taxon>Streptococcaceae</taxon>
        <taxon>Streptococcus</taxon>
    </lineage>
</organism>